<keyword evidence="2 4" id="KW-0863">Zinc-finger</keyword>
<accession>A0A4Y7T5Z7</accession>
<evidence type="ECO:0000256" key="3">
    <source>
        <dbReference type="ARBA" id="ARBA00022833"/>
    </source>
</evidence>
<evidence type="ECO:0000256" key="5">
    <source>
        <dbReference type="SAM" id="MobiDB-lite"/>
    </source>
</evidence>
<dbReference type="EMBL" id="QPFP01000026">
    <property type="protein sequence ID" value="TEB29597.1"/>
    <property type="molecule type" value="Genomic_DNA"/>
</dbReference>
<evidence type="ECO:0000313" key="8">
    <source>
        <dbReference type="Proteomes" id="UP000298030"/>
    </source>
</evidence>
<dbReference type="SUPFAM" id="SSF144232">
    <property type="entry name" value="HIT/MYND zinc finger-like"/>
    <property type="match status" value="1"/>
</dbReference>
<dbReference type="STRING" id="71717.A0A4Y7T5Z7"/>
<dbReference type="OrthoDB" id="4851849at2759"/>
<dbReference type="Pfam" id="PF01753">
    <property type="entry name" value="zf-MYND"/>
    <property type="match status" value="1"/>
</dbReference>
<dbReference type="InterPro" id="IPR002893">
    <property type="entry name" value="Znf_MYND"/>
</dbReference>
<dbReference type="AlphaFoldDB" id="A0A4Y7T5Z7"/>
<dbReference type="PROSITE" id="PS01360">
    <property type="entry name" value="ZF_MYND_1"/>
    <property type="match status" value="1"/>
</dbReference>
<dbReference type="Gene3D" id="6.10.140.2220">
    <property type="match status" value="1"/>
</dbReference>
<organism evidence="7 8">
    <name type="scientific">Coprinellus micaceus</name>
    <name type="common">Glistening ink-cap mushroom</name>
    <name type="synonym">Coprinus micaceus</name>
    <dbReference type="NCBI Taxonomy" id="71717"/>
    <lineage>
        <taxon>Eukaryota</taxon>
        <taxon>Fungi</taxon>
        <taxon>Dikarya</taxon>
        <taxon>Basidiomycota</taxon>
        <taxon>Agaricomycotina</taxon>
        <taxon>Agaricomycetes</taxon>
        <taxon>Agaricomycetidae</taxon>
        <taxon>Agaricales</taxon>
        <taxon>Agaricineae</taxon>
        <taxon>Psathyrellaceae</taxon>
        <taxon>Coprinellus</taxon>
    </lineage>
</organism>
<reference evidence="7 8" key="1">
    <citation type="journal article" date="2019" name="Nat. Ecol. Evol.">
        <title>Megaphylogeny resolves global patterns of mushroom evolution.</title>
        <authorList>
            <person name="Varga T."/>
            <person name="Krizsan K."/>
            <person name="Foldi C."/>
            <person name="Dima B."/>
            <person name="Sanchez-Garcia M."/>
            <person name="Sanchez-Ramirez S."/>
            <person name="Szollosi G.J."/>
            <person name="Szarkandi J.G."/>
            <person name="Papp V."/>
            <person name="Albert L."/>
            <person name="Andreopoulos W."/>
            <person name="Angelini C."/>
            <person name="Antonin V."/>
            <person name="Barry K.W."/>
            <person name="Bougher N.L."/>
            <person name="Buchanan P."/>
            <person name="Buyck B."/>
            <person name="Bense V."/>
            <person name="Catcheside P."/>
            <person name="Chovatia M."/>
            <person name="Cooper J."/>
            <person name="Damon W."/>
            <person name="Desjardin D."/>
            <person name="Finy P."/>
            <person name="Geml J."/>
            <person name="Haridas S."/>
            <person name="Hughes K."/>
            <person name="Justo A."/>
            <person name="Karasinski D."/>
            <person name="Kautmanova I."/>
            <person name="Kiss B."/>
            <person name="Kocsube S."/>
            <person name="Kotiranta H."/>
            <person name="LaButti K.M."/>
            <person name="Lechner B.E."/>
            <person name="Liimatainen K."/>
            <person name="Lipzen A."/>
            <person name="Lukacs Z."/>
            <person name="Mihaltcheva S."/>
            <person name="Morgado L.N."/>
            <person name="Niskanen T."/>
            <person name="Noordeloos M.E."/>
            <person name="Ohm R.A."/>
            <person name="Ortiz-Santana B."/>
            <person name="Ovrebo C."/>
            <person name="Racz N."/>
            <person name="Riley R."/>
            <person name="Savchenko A."/>
            <person name="Shiryaev A."/>
            <person name="Soop K."/>
            <person name="Spirin V."/>
            <person name="Szebenyi C."/>
            <person name="Tomsovsky M."/>
            <person name="Tulloss R.E."/>
            <person name="Uehling J."/>
            <person name="Grigoriev I.V."/>
            <person name="Vagvolgyi C."/>
            <person name="Papp T."/>
            <person name="Martin F.M."/>
            <person name="Miettinen O."/>
            <person name="Hibbett D.S."/>
            <person name="Nagy L.G."/>
        </authorList>
    </citation>
    <scope>NUCLEOTIDE SEQUENCE [LARGE SCALE GENOMIC DNA]</scope>
    <source>
        <strain evidence="7 8">FP101781</strain>
    </source>
</reference>
<proteinExistence type="predicted"/>
<sequence length="617" mass="68678">MDDSNTRLCDLCDISPVKYTCSGCKKVQYCSQHCQKEAWVTHIFDCSPGLKPIASYHYLFRAVARDLIPTHAQTLEDWGFNRANASADDHGQSNLLGVYQLVIKHYQIVLAPKTLEKWRKRGVLLQEIKKAIERLPEGGRGEYYAWLVQNPYVLDRSLPVPACESAEDMAMRYLRDGWLFATKDQSKSVAEIKSRVDSWPLQKRYCLLLCGMIFNNASPHPTEEFWVRFGFCAGDQGDELYLGRCYRQLLETTSFEELYTAYQNSDVFSLFRRKGITMLVELLYTVPRRVRELEDVLRGTGRGIFKSCWFLKQWVTVQSDAPSPDFGMDLSVRVDYGFANCRGLEDFGTLLQIYKDYFDSHKADCLALHEACIKGELFKYLRRFARFKLEKKHRALLKNPYPLHHSGPQEQAYEGPPPSFHIPSHSLPVNCNCSGPPQEEDTPEYGLAANPAPFPGTEAAHEVQIPHRSNLNNSGLGEDDPGLPPSSTCAFAHPIEPAENAPFFEEVGGKNSDIGMTGTASDSNPSRSPFEGGHASEMKEGDWTNGRVSPANGPVLLGAAPPGHIPTAERDNAAKPGQPAGSIVGQVTSRPNDSSSSDSSSVLALFAAAAIFAITHW</sequence>
<feature type="region of interest" description="Disordered" evidence="5">
    <location>
        <begin position="400"/>
        <end position="419"/>
    </location>
</feature>
<keyword evidence="1" id="KW-0479">Metal-binding</keyword>
<evidence type="ECO:0000256" key="2">
    <source>
        <dbReference type="ARBA" id="ARBA00022771"/>
    </source>
</evidence>
<dbReference type="Proteomes" id="UP000298030">
    <property type="component" value="Unassembled WGS sequence"/>
</dbReference>
<dbReference type="PROSITE" id="PS50865">
    <property type="entry name" value="ZF_MYND_2"/>
    <property type="match status" value="1"/>
</dbReference>
<feature type="compositionally biased region" description="Polar residues" evidence="5">
    <location>
        <begin position="518"/>
        <end position="527"/>
    </location>
</feature>
<feature type="region of interest" description="Disordered" evidence="5">
    <location>
        <begin position="562"/>
        <end position="599"/>
    </location>
</feature>
<evidence type="ECO:0000256" key="1">
    <source>
        <dbReference type="ARBA" id="ARBA00022723"/>
    </source>
</evidence>
<gene>
    <name evidence="7" type="ORF">FA13DRAFT_617585</name>
</gene>
<evidence type="ECO:0000259" key="6">
    <source>
        <dbReference type="PROSITE" id="PS50865"/>
    </source>
</evidence>
<evidence type="ECO:0000256" key="4">
    <source>
        <dbReference type="PROSITE-ProRule" id="PRU00134"/>
    </source>
</evidence>
<keyword evidence="8" id="KW-1185">Reference proteome</keyword>
<feature type="region of interest" description="Disordered" evidence="5">
    <location>
        <begin position="510"/>
        <end position="537"/>
    </location>
</feature>
<evidence type="ECO:0000313" key="7">
    <source>
        <dbReference type="EMBL" id="TEB29597.1"/>
    </source>
</evidence>
<comment type="caution">
    <text evidence="7">The sequence shown here is derived from an EMBL/GenBank/DDBJ whole genome shotgun (WGS) entry which is preliminary data.</text>
</comment>
<dbReference type="GO" id="GO:0008270">
    <property type="term" value="F:zinc ion binding"/>
    <property type="evidence" value="ECO:0007669"/>
    <property type="project" value="UniProtKB-KW"/>
</dbReference>
<feature type="domain" description="MYND-type" evidence="6">
    <location>
        <begin position="9"/>
        <end position="46"/>
    </location>
</feature>
<protein>
    <recommendedName>
        <fullName evidence="6">MYND-type domain-containing protein</fullName>
    </recommendedName>
</protein>
<name>A0A4Y7T5Z7_COPMI</name>
<keyword evidence="3" id="KW-0862">Zinc</keyword>